<feature type="compositionally biased region" description="Basic and acidic residues" evidence="1">
    <location>
        <begin position="174"/>
        <end position="211"/>
    </location>
</feature>
<feature type="compositionally biased region" description="Basic and acidic residues" evidence="1">
    <location>
        <begin position="396"/>
        <end position="426"/>
    </location>
</feature>
<keyword evidence="3" id="KW-1185">Reference proteome</keyword>
<dbReference type="EMBL" id="NIZW01000002">
    <property type="protein sequence ID" value="PHQ36804.1"/>
    <property type="molecule type" value="Genomic_DNA"/>
</dbReference>
<evidence type="ECO:0000313" key="2">
    <source>
        <dbReference type="EMBL" id="PHQ36804.1"/>
    </source>
</evidence>
<proteinExistence type="predicted"/>
<reference evidence="2 3" key="1">
    <citation type="submission" date="2017-06" db="EMBL/GenBank/DDBJ databases">
        <title>Description of Rhodopirellula bahusiensis sp. nov.</title>
        <authorList>
            <person name="Kizina J."/>
            <person name="Harder J."/>
        </authorList>
    </citation>
    <scope>NUCLEOTIDE SEQUENCE [LARGE SCALE GENOMIC DNA]</scope>
    <source>
        <strain evidence="2 3">SWK21</strain>
    </source>
</reference>
<evidence type="ECO:0000256" key="1">
    <source>
        <dbReference type="SAM" id="MobiDB-lite"/>
    </source>
</evidence>
<evidence type="ECO:0000313" key="3">
    <source>
        <dbReference type="Proteomes" id="UP000225740"/>
    </source>
</evidence>
<feature type="compositionally biased region" description="Basic and acidic residues" evidence="1">
    <location>
        <begin position="231"/>
        <end position="250"/>
    </location>
</feature>
<feature type="compositionally biased region" description="Basic and acidic residues" evidence="1">
    <location>
        <begin position="299"/>
        <end position="312"/>
    </location>
</feature>
<dbReference type="AlphaFoldDB" id="A0A2G1WCN3"/>
<name>A0A2G1WCN3_9BACT</name>
<gene>
    <name evidence="2" type="ORF">CEE69_04150</name>
</gene>
<dbReference type="OrthoDB" id="258964at2"/>
<protein>
    <submittedName>
        <fullName evidence="2">Uncharacterized protein</fullName>
    </submittedName>
</protein>
<feature type="region of interest" description="Disordered" evidence="1">
    <location>
        <begin position="174"/>
        <end position="426"/>
    </location>
</feature>
<feature type="compositionally biased region" description="Low complexity" evidence="1">
    <location>
        <begin position="287"/>
        <end position="298"/>
    </location>
</feature>
<organism evidence="2 3">
    <name type="scientific">Rhodopirellula bahusiensis</name>
    <dbReference type="NCBI Taxonomy" id="2014065"/>
    <lineage>
        <taxon>Bacteria</taxon>
        <taxon>Pseudomonadati</taxon>
        <taxon>Planctomycetota</taxon>
        <taxon>Planctomycetia</taxon>
        <taxon>Pirellulales</taxon>
        <taxon>Pirellulaceae</taxon>
        <taxon>Rhodopirellula</taxon>
    </lineage>
</organism>
<sequence length="664" mass="73917">MNANPMNHANESRRIAFAVGCRSVKLVCSCVLATTVMVLSISTSVAQQASNQASSGDEVTTLASRQSSVATRYERLEELLLRLADMEATENPERSALLRRVAKQSRERFVLEKLRGAGKMIGDGQLSKAMTDQKSATDELQSILKLLMSEDRSSRIRDEKKRISELIKQLRLTERNERSVRARTENGVEMSEVEKEQKAIAERAEELRKELEEESDDSEGESAEGESAENQSKESTEKASDGESDNKSEMEPGQQESGEKDPSEQESAQQKPGEESSSDQPSESGKQNEGSENQSENGGEPKEASEQGKQSEGEQPSDEQSEGEKESSESSEGEPANEESSEKNGEQSPSGEQQSESGEKQSGQQQSGEKQSGQQQSSSQQQPPKPQSPQEQAEEQLQRAIERMKEAQDKLAQNERQEATKQQRQAEEELRRAIDRLEKILRQLREEEMERELAKLEARLRKMAAMQSAVLDQTVQLAKTPEVQRNRATDLKAGDLAFEEQKITFEADRAMLLLREEGSSVAFPEVVSQLREDTVRVSTRLGQSKIDLVTQGLQTDILAGLEEMIAALAKAQRDLEKKKQQEQQGDGGGQPSGSGEEPLVQKLAELKLIRTMQTRIQGSTDRYASLMDGKATSAEDVLPLLRDLSQRQDRLYQITRDLVTERNK</sequence>
<comment type="caution">
    <text evidence="2">The sequence shown here is derived from an EMBL/GenBank/DDBJ whole genome shotgun (WGS) entry which is preliminary data.</text>
</comment>
<feature type="compositionally biased region" description="Acidic residues" evidence="1">
    <location>
        <begin position="329"/>
        <end position="339"/>
    </location>
</feature>
<accession>A0A2G1WCN3</accession>
<dbReference type="Proteomes" id="UP000225740">
    <property type="component" value="Unassembled WGS sequence"/>
</dbReference>
<feature type="compositionally biased region" description="Acidic residues" evidence="1">
    <location>
        <begin position="212"/>
        <end position="227"/>
    </location>
</feature>
<feature type="region of interest" description="Disordered" evidence="1">
    <location>
        <begin position="576"/>
        <end position="598"/>
    </location>
</feature>
<feature type="compositionally biased region" description="Low complexity" evidence="1">
    <location>
        <begin position="346"/>
        <end position="382"/>
    </location>
</feature>